<dbReference type="InterPro" id="IPR045584">
    <property type="entry name" value="Pilin-like"/>
</dbReference>
<evidence type="ECO:0000313" key="3">
    <source>
        <dbReference type="Proteomes" id="UP000594688"/>
    </source>
</evidence>
<keyword evidence="1" id="KW-1133">Transmembrane helix</keyword>
<dbReference type="PROSITE" id="PS00409">
    <property type="entry name" value="PROKAR_NTER_METHYL"/>
    <property type="match status" value="1"/>
</dbReference>
<evidence type="ECO:0000256" key="1">
    <source>
        <dbReference type="SAM" id="Phobius"/>
    </source>
</evidence>
<name>A0A7T0G0H8_9BACT</name>
<dbReference type="EMBL" id="CP048685">
    <property type="protein sequence ID" value="QPJ62540.1"/>
    <property type="molecule type" value="Genomic_DNA"/>
</dbReference>
<dbReference type="AlphaFoldDB" id="A0A7T0G0H8"/>
<gene>
    <name evidence="2" type="ORF">G3M70_11930</name>
</gene>
<protein>
    <submittedName>
        <fullName evidence="2">Type II secretion system protein</fullName>
    </submittedName>
</protein>
<dbReference type="KEGG" id="nli:G3M70_11930"/>
<evidence type="ECO:0000313" key="2">
    <source>
        <dbReference type="EMBL" id="QPJ62540.1"/>
    </source>
</evidence>
<organism evidence="2 3">
    <name type="scientific">Candidatus Nitronauta litoralis</name>
    <dbReference type="NCBI Taxonomy" id="2705533"/>
    <lineage>
        <taxon>Bacteria</taxon>
        <taxon>Pseudomonadati</taxon>
        <taxon>Nitrospinota/Tectimicrobiota group</taxon>
        <taxon>Nitrospinota</taxon>
        <taxon>Nitrospinia</taxon>
        <taxon>Nitrospinales</taxon>
        <taxon>Nitrospinaceae</taxon>
        <taxon>Candidatus Nitronauta</taxon>
    </lineage>
</organism>
<keyword evidence="1" id="KW-0812">Transmembrane</keyword>
<dbReference type="Proteomes" id="UP000594688">
    <property type="component" value="Chromosome"/>
</dbReference>
<proteinExistence type="predicted"/>
<dbReference type="NCBIfam" id="TIGR02532">
    <property type="entry name" value="IV_pilin_GFxxxE"/>
    <property type="match status" value="1"/>
</dbReference>
<feature type="transmembrane region" description="Helical" evidence="1">
    <location>
        <begin position="30"/>
        <end position="53"/>
    </location>
</feature>
<sequence length="418" mass="45312">MMTTPEHPGGIITKRQNVFSSKGAISQAGFTLLEIIVSILLIGIIGVVTLSFLTNLIQTNQDASGQLEVVEDVNTALDFMARELRQVDEFSWPIRCGNPAVSCVPGTVYTRILFSKDVEMPLDPARRDTNTDDIIYNLNGTTLERISNGITTTLATNVNSFSIRETPLPLDPGTPNGLFEITLQVTRPSLDPGTSYDFTGVTAAQIRNRWPLMSVAFVVNNPGNLHAQREVGYNNHLANVLGHNVSLFNDNDQTWTPTNFDVVVLSGSGGASADSWLSGISVPILTLYAQDYNEFSLGTNRDTNGQEVLGTVQIANHFITRVFGLGNFAFDDGVAINQPDRGYITGFSNQVTSLISYAIAGRSKLLVVQSGGTLVNGSPAPARRAFLGMRHYTEGGRVLNRNGLKLFNRTLAWAAGLD</sequence>
<dbReference type="InterPro" id="IPR012902">
    <property type="entry name" value="N_methyl_site"/>
</dbReference>
<keyword evidence="1" id="KW-0472">Membrane</keyword>
<accession>A0A7T0G0H8</accession>
<dbReference type="SUPFAM" id="SSF54523">
    <property type="entry name" value="Pili subunits"/>
    <property type="match status" value="1"/>
</dbReference>
<reference evidence="2 3" key="1">
    <citation type="submission" date="2020-02" db="EMBL/GenBank/DDBJ databases">
        <title>Genomic and physiological characterization of two novel Nitrospinaceae genera.</title>
        <authorList>
            <person name="Mueller A.J."/>
            <person name="Jung M.-Y."/>
            <person name="Strachan C.R."/>
            <person name="Herbold C.W."/>
            <person name="Kirkegaard R.H."/>
            <person name="Daims H."/>
        </authorList>
    </citation>
    <scope>NUCLEOTIDE SEQUENCE [LARGE SCALE GENOMIC DNA]</scope>
    <source>
        <strain evidence="2">EB</strain>
    </source>
</reference>